<dbReference type="KEGG" id="tra:Trad_0841"/>
<dbReference type="EC" id="5.1.1.4" evidence="2"/>
<protein>
    <submittedName>
        <fullName evidence="2">Proline racemase</fullName>
        <ecNumber evidence="2">5.1.1.4</ecNumber>
    </submittedName>
</protein>
<gene>
    <name evidence="2" type="ordered locus">Trad_0841</name>
</gene>
<dbReference type="FunFam" id="3.10.310.10:FF:000003">
    <property type="entry name" value="Proline racemase"/>
    <property type="match status" value="1"/>
</dbReference>
<dbReference type="AlphaFoldDB" id="D7CU77"/>
<dbReference type="GO" id="GO:0047580">
    <property type="term" value="F:4-hydroxyproline epimerase activity"/>
    <property type="evidence" value="ECO:0007669"/>
    <property type="project" value="TreeGrafter"/>
</dbReference>
<reference evidence="2 3" key="2">
    <citation type="journal article" date="2011" name="Stand. Genomic Sci.">
        <title>Complete genome sequence of Truepera radiovictrix type strain (RQ-24).</title>
        <authorList>
            <person name="Ivanova N."/>
            <person name="Rohde C."/>
            <person name="Munk C."/>
            <person name="Nolan M."/>
            <person name="Lucas S."/>
            <person name="Del Rio T.G."/>
            <person name="Tice H."/>
            <person name="Deshpande S."/>
            <person name="Cheng J.F."/>
            <person name="Tapia R."/>
            <person name="Han C."/>
            <person name="Goodwin L."/>
            <person name="Pitluck S."/>
            <person name="Liolios K."/>
            <person name="Mavromatis K."/>
            <person name="Mikhailova N."/>
            <person name="Pati A."/>
            <person name="Chen A."/>
            <person name="Palaniappan K."/>
            <person name="Land M."/>
            <person name="Hauser L."/>
            <person name="Chang Y.J."/>
            <person name="Jeffries C.D."/>
            <person name="Brambilla E."/>
            <person name="Rohde M."/>
            <person name="Goker M."/>
            <person name="Tindall B.J."/>
            <person name="Woyke T."/>
            <person name="Bristow J."/>
            <person name="Eisen J.A."/>
            <person name="Markowitz V."/>
            <person name="Hugenholtz P."/>
            <person name="Kyrpides N.C."/>
            <person name="Klenk H.P."/>
            <person name="Lapidus A."/>
        </authorList>
    </citation>
    <scope>NUCLEOTIDE SEQUENCE [LARGE SCALE GENOMIC DNA]</scope>
    <source>
        <strain evidence="3">DSM 17093 / CIP 108686 / LMG 22925 / RQ-24</strain>
    </source>
</reference>
<dbReference type="InterPro" id="IPR008794">
    <property type="entry name" value="Pro_racemase_fam"/>
</dbReference>
<comment type="similarity">
    <text evidence="1">Belongs to the proline racemase family.</text>
</comment>
<evidence type="ECO:0000256" key="1">
    <source>
        <dbReference type="ARBA" id="ARBA00007529"/>
    </source>
</evidence>
<keyword evidence="3" id="KW-1185">Reference proteome</keyword>
<sequence>MEFRRTYTTIDAHTAGEPLRIVTAGIPLIPGATMLEKRRWVRDNLDGVRRSLMWEPRGHADMYGCYVTPPVTPEADFGVIFMHNEGYSTMCGHGIIAVATVAVATGMVSAQTPETRVGIDSPAGFIEAFVAWDGRKASGVRFRNVPSFLYARDLTVVTPSFGELTLDIAFGGAFYAYLDGAQAGLAVRPENTRALVQLGDEVKRAVEATLEVVHPEEPALRGLYGTIIGGPPRHEGSDQANICVFADREVDRSPTGTGTAGRMAQLYARGRLALGQTFVNESILGTVFTGRVLSETTVGDLPAVVPEVSGSAHITGFCQWVVEPDDAVGEGFLLR</sequence>
<dbReference type="PANTHER" id="PTHR33442:SF1">
    <property type="entry name" value="TRANS-3-HYDROXY-L-PROLINE DEHYDRATASE"/>
    <property type="match status" value="1"/>
</dbReference>
<dbReference type="Gene3D" id="3.10.310.10">
    <property type="entry name" value="Diaminopimelate Epimerase, Chain A, domain 1"/>
    <property type="match status" value="2"/>
</dbReference>
<dbReference type="NCBIfam" id="NF045511">
    <property type="entry name" value="TransHydProDhtase"/>
    <property type="match status" value="1"/>
</dbReference>
<accession>D7CU77</accession>
<evidence type="ECO:0000313" key="3">
    <source>
        <dbReference type="Proteomes" id="UP000000379"/>
    </source>
</evidence>
<dbReference type="SUPFAM" id="SSF54506">
    <property type="entry name" value="Diaminopimelate epimerase-like"/>
    <property type="match status" value="1"/>
</dbReference>
<dbReference type="PIRSF" id="PIRSF029792">
    <property type="entry name" value="Pro_racemase"/>
    <property type="match status" value="1"/>
</dbReference>
<dbReference type="PANTHER" id="PTHR33442">
    <property type="entry name" value="TRANS-3-HYDROXY-L-PROLINE DEHYDRATASE"/>
    <property type="match status" value="1"/>
</dbReference>
<dbReference type="eggNOG" id="COG3938">
    <property type="taxonomic scope" value="Bacteria"/>
</dbReference>
<dbReference type="Pfam" id="PF05544">
    <property type="entry name" value="Pro_racemase"/>
    <property type="match status" value="1"/>
</dbReference>
<dbReference type="SFLD" id="SFLDS00028">
    <property type="entry name" value="Proline_Racemase"/>
    <property type="match status" value="1"/>
</dbReference>
<evidence type="ECO:0000313" key="2">
    <source>
        <dbReference type="EMBL" id="ADI13975.1"/>
    </source>
</evidence>
<dbReference type="GO" id="GO:0018112">
    <property type="term" value="F:proline racemase activity"/>
    <property type="evidence" value="ECO:0007669"/>
    <property type="project" value="UniProtKB-EC"/>
</dbReference>
<proteinExistence type="inferred from homology"/>
<dbReference type="EMBL" id="CP002049">
    <property type="protein sequence ID" value="ADI13975.1"/>
    <property type="molecule type" value="Genomic_DNA"/>
</dbReference>
<organism evidence="2 3">
    <name type="scientific">Truepera radiovictrix (strain DSM 17093 / CIP 108686 / LMG 22925 / RQ-24)</name>
    <dbReference type="NCBI Taxonomy" id="649638"/>
    <lineage>
        <taxon>Bacteria</taxon>
        <taxon>Thermotogati</taxon>
        <taxon>Deinococcota</taxon>
        <taxon>Deinococci</taxon>
        <taxon>Trueperales</taxon>
        <taxon>Trueperaceae</taxon>
        <taxon>Truepera</taxon>
    </lineage>
</organism>
<dbReference type="HOGENOM" id="CLU_036729_0_0_0"/>
<dbReference type="STRING" id="649638.Trad_0841"/>
<dbReference type="InterPro" id="IPR053425">
    <property type="entry name" value="Hydroxyproline_Metab_Enz"/>
</dbReference>
<dbReference type="OrthoDB" id="181267at2"/>
<keyword evidence="2" id="KW-0413">Isomerase</keyword>
<reference evidence="3" key="1">
    <citation type="submission" date="2010-05" db="EMBL/GenBank/DDBJ databases">
        <title>The complete genome of Truepera radiovictris DSM 17093.</title>
        <authorList>
            <consortium name="US DOE Joint Genome Institute (JGI-PGF)"/>
            <person name="Lucas S."/>
            <person name="Copeland A."/>
            <person name="Lapidus A."/>
            <person name="Glavina del Rio T."/>
            <person name="Dalin E."/>
            <person name="Tice H."/>
            <person name="Bruce D."/>
            <person name="Goodwin L."/>
            <person name="Pitluck S."/>
            <person name="Kyrpides N."/>
            <person name="Mavromatis K."/>
            <person name="Ovchinnikova G."/>
            <person name="Munk A.C."/>
            <person name="Detter J.C."/>
            <person name="Han C."/>
            <person name="Tapia R."/>
            <person name="Land M."/>
            <person name="Hauser L."/>
            <person name="Markowitz V."/>
            <person name="Cheng J.-F."/>
            <person name="Hugenholtz P."/>
            <person name="Woyke T."/>
            <person name="Wu D."/>
            <person name="Tindall B."/>
            <person name="Pomrenke H.G."/>
            <person name="Brambilla E."/>
            <person name="Klenk H.-P."/>
            <person name="Eisen J.A."/>
        </authorList>
    </citation>
    <scope>NUCLEOTIDE SEQUENCE [LARGE SCALE GENOMIC DNA]</scope>
    <source>
        <strain evidence="3">DSM 17093 / CIP 108686 / LMG 22925 / RQ-24</strain>
    </source>
</reference>
<name>D7CU77_TRURR</name>
<dbReference type="Proteomes" id="UP000000379">
    <property type="component" value="Chromosome"/>
</dbReference>
<dbReference type="RefSeq" id="WP_013177347.1">
    <property type="nucleotide sequence ID" value="NC_014221.1"/>
</dbReference>